<dbReference type="InterPro" id="IPR003000">
    <property type="entry name" value="Sirtuin"/>
</dbReference>
<evidence type="ECO:0000256" key="2">
    <source>
        <dbReference type="ARBA" id="ARBA00022679"/>
    </source>
</evidence>
<dbReference type="SUPFAM" id="SSF52467">
    <property type="entry name" value="DHS-like NAD/FAD-binding domain"/>
    <property type="match status" value="1"/>
</dbReference>
<reference evidence="6" key="1">
    <citation type="submission" date="2022-03" db="EMBL/GenBank/DDBJ databases">
        <title>Draft Genome Sequence of Firmicute Strain S0AB, a Heterotrophic Iron/Sulfur-Oxidizing Extreme Acidophile.</title>
        <authorList>
            <person name="Vergara E."/>
            <person name="Pakostova E."/>
            <person name="Johnson D.B."/>
            <person name="Holmes D.S."/>
        </authorList>
    </citation>
    <scope>NUCLEOTIDE SEQUENCE</scope>
    <source>
        <strain evidence="6">S0AB</strain>
    </source>
</reference>
<gene>
    <name evidence="6" type="primary">cobB_2</name>
    <name evidence="6" type="ORF">MM817_02609</name>
</gene>
<dbReference type="Pfam" id="PF02146">
    <property type="entry name" value="SIR2"/>
    <property type="match status" value="1"/>
</dbReference>
<feature type="binding site" evidence="4">
    <location>
        <position position="125"/>
    </location>
    <ligand>
        <name>Zn(2+)</name>
        <dbReference type="ChEBI" id="CHEBI:29105"/>
    </ligand>
</feature>
<keyword evidence="3" id="KW-0520">NAD</keyword>
<dbReference type="PANTHER" id="PTHR11085">
    <property type="entry name" value="NAD-DEPENDENT PROTEIN DEACYLASE SIRTUIN-5, MITOCHONDRIAL-RELATED"/>
    <property type="match status" value="1"/>
</dbReference>
<name>A0A9X2AD00_9BACL</name>
<dbReference type="Gene3D" id="3.40.50.1220">
    <property type="entry name" value="TPP-binding domain"/>
    <property type="match status" value="1"/>
</dbReference>
<evidence type="ECO:0000259" key="5">
    <source>
        <dbReference type="PROSITE" id="PS50305"/>
    </source>
</evidence>
<dbReference type="GO" id="GO:0017136">
    <property type="term" value="F:histone deacetylase activity, NAD-dependent"/>
    <property type="evidence" value="ECO:0007669"/>
    <property type="project" value="TreeGrafter"/>
</dbReference>
<evidence type="ECO:0000313" key="7">
    <source>
        <dbReference type="Proteomes" id="UP001139263"/>
    </source>
</evidence>
<dbReference type="PROSITE" id="PS50305">
    <property type="entry name" value="SIRTUIN"/>
    <property type="match status" value="1"/>
</dbReference>
<dbReference type="InterPro" id="IPR026591">
    <property type="entry name" value="Sirtuin_cat_small_dom_sf"/>
</dbReference>
<keyword evidence="4" id="KW-0862">Zinc</keyword>
<proteinExistence type="predicted"/>
<dbReference type="EC" id="2.3.1.286" evidence="1"/>
<dbReference type="PANTHER" id="PTHR11085:SF4">
    <property type="entry name" value="NAD-DEPENDENT PROTEIN DEACYLASE"/>
    <property type="match status" value="1"/>
</dbReference>
<dbReference type="EMBL" id="JALBUF010000012">
    <property type="protein sequence ID" value="MCI0184314.1"/>
    <property type="molecule type" value="Genomic_DNA"/>
</dbReference>
<dbReference type="GO" id="GO:0046872">
    <property type="term" value="F:metal ion binding"/>
    <property type="evidence" value="ECO:0007669"/>
    <property type="project" value="UniProtKB-KW"/>
</dbReference>
<keyword evidence="2" id="KW-0808">Transferase</keyword>
<dbReference type="RefSeq" id="WP_241715881.1">
    <property type="nucleotide sequence ID" value="NZ_JALBUF010000012.1"/>
</dbReference>
<dbReference type="AlphaFoldDB" id="A0A9X2AD00"/>
<feature type="active site" description="Proton acceptor" evidence="4">
    <location>
        <position position="117"/>
    </location>
</feature>
<dbReference type="InterPro" id="IPR029035">
    <property type="entry name" value="DHS-like_NAD/FAD-binding_dom"/>
</dbReference>
<evidence type="ECO:0000256" key="4">
    <source>
        <dbReference type="PROSITE-ProRule" id="PRU00236"/>
    </source>
</evidence>
<dbReference type="InterPro" id="IPR050134">
    <property type="entry name" value="NAD-dep_sirtuin_deacylases"/>
</dbReference>
<keyword evidence="6" id="KW-0378">Hydrolase</keyword>
<feature type="binding site" evidence="4">
    <location>
        <position position="147"/>
    </location>
    <ligand>
        <name>Zn(2+)</name>
        <dbReference type="ChEBI" id="CHEBI:29105"/>
    </ligand>
</feature>
<accession>A0A9X2AD00</accession>
<evidence type="ECO:0000256" key="3">
    <source>
        <dbReference type="ARBA" id="ARBA00023027"/>
    </source>
</evidence>
<evidence type="ECO:0000256" key="1">
    <source>
        <dbReference type="ARBA" id="ARBA00012928"/>
    </source>
</evidence>
<evidence type="ECO:0000313" key="6">
    <source>
        <dbReference type="EMBL" id="MCI0184314.1"/>
    </source>
</evidence>
<dbReference type="Gene3D" id="3.30.1600.10">
    <property type="entry name" value="SIR2/SIRT2 'Small Domain"/>
    <property type="match status" value="1"/>
</dbReference>
<keyword evidence="7" id="KW-1185">Reference proteome</keyword>
<keyword evidence="4" id="KW-0479">Metal-binding</keyword>
<feature type="domain" description="Deacetylase sirtuin-type" evidence="5">
    <location>
        <begin position="5"/>
        <end position="224"/>
    </location>
</feature>
<protein>
    <recommendedName>
        <fullName evidence="1">protein acetyllysine N-acetyltransferase</fullName>
        <ecNumber evidence="1">2.3.1.286</ecNumber>
    </recommendedName>
</protein>
<dbReference type="GO" id="GO:0016787">
    <property type="term" value="F:hydrolase activity"/>
    <property type="evidence" value="ECO:0007669"/>
    <property type="project" value="UniProtKB-KW"/>
</dbReference>
<comment type="caution">
    <text evidence="6">The sequence shown here is derived from an EMBL/GenBank/DDBJ whole genome shotgun (WGS) entry which is preliminary data.</text>
</comment>
<organism evidence="6 7">
    <name type="scientific">Sulfoacidibacillus ferrooxidans</name>
    <dbReference type="NCBI Taxonomy" id="2005001"/>
    <lineage>
        <taxon>Bacteria</taxon>
        <taxon>Bacillati</taxon>
        <taxon>Bacillota</taxon>
        <taxon>Bacilli</taxon>
        <taxon>Bacillales</taxon>
        <taxon>Alicyclobacillaceae</taxon>
        <taxon>Sulfoacidibacillus</taxon>
    </lineage>
</organism>
<dbReference type="Proteomes" id="UP001139263">
    <property type="component" value="Unassembled WGS sequence"/>
</dbReference>
<feature type="binding site" evidence="4">
    <location>
        <position position="128"/>
    </location>
    <ligand>
        <name>Zn(2+)</name>
        <dbReference type="ChEBI" id="CHEBI:29105"/>
    </ligand>
</feature>
<feature type="binding site" evidence="4">
    <location>
        <position position="144"/>
    </location>
    <ligand>
        <name>Zn(2+)</name>
        <dbReference type="ChEBI" id="CHEBI:29105"/>
    </ligand>
</feature>
<dbReference type="InterPro" id="IPR026590">
    <property type="entry name" value="Ssirtuin_cat_dom"/>
</dbReference>
<dbReference type="GO" id="GO:0070403">
    <property type="term" value="F:NAD+ binding"/>
    <property type="evidence" value="ECO:0007669"/>
    <property type="project" value="InterPro"/>
</dbReference>
<sequence length="224" mass="25467">MNPHPPLLSQKKDILKAIQMAKRPLAITGAGISTASGLPTIDAKWQGHSLQELFKLKHAHRHIKEYQNAYREMLQAWIAAEPNQAHLILAISNFTIITQNIDGLHHRAKSFDVIELHGALTRWRCHGCRSLYQARTLINGSMECEACGNILWPDIVFEGEYVYQLAKAIQWTNNCDLLFIVGTQLQMNPIAKLVEIALRNHIPIVCFNRDAEQMLPHYLTISRC</sequence>